<feature type="domain" description="Transthyretin/hydroxyisourate hydrolase" evidence="9">
    <location>
        <begin position="14"/>
        <end position="119"/>
    </location>
</feature>
<evidence type="ECO:0000256" key="3">
    <source>
        <dbReference type="ARBA" id="ARBA00009850"/>
    </source>
</evidence>
<comment type="catalytic activity">
    <reaction evidence="1 8">
        <text>5-hydroxyisourate + H2O = 5-hydroxy-2-oxo-4-ureido-2,5-dihydro-1H-imidazole-5-carboxylate + H(+)</text>
        <dbReference type="Rhea" id="RHEA:23736"/>
        <dbReference type="ChEBI" id="CHEBI:15377"/>
        <dbReference type="ChEBI" id="CHEBI:15378"/>
        <dbReference type="ChEBI" id="CHEBI:18072"/>
        <dbReference type="ChEBI" id="CHEBI:58639"/>
        <dbReference type="EC" id="3.5.2.17"/>
    </reaction>
</comment>
<dbReference type="GO" id="GO:0033971">
    <property type="term" value="F:hydroxyisourate hydrolase activity"/>
    <property type="evidence" value="ECO:0007669"/>
    <property type="project" value="UniProtKB-EC"/>
</dbReference>
<dbReference type="InterPro" id="IPR023418">
    <property type="entry name" value="Thyroxine_BS"/>
</dbReference>
<evidence type="ECO:0000256" key="7">
    <source>
        <dbReference type="PIRSR" id="PIRSR600895-51"/>
    </source>
</evidence>
<dbReference type="Gene3D" id="2.60.40.180">
    <property type="entry name" value="Transthyretin/hydroxyisourate hydrolase domain"/>
    <property type="match status" value="1"/>
</dbReference>
<dbReference type="InterPro" id="IPR023419">
    <property type="entry name" value="Transthyretin_CS"/>
</dbReference>
<feature type="binding site" evidence="7">
    <location>
        <position position="117"/>
    </location>
    <ligand>
        <name>substrate</name>
    </ligand>
</feature>
<dbReference type="EC" id="3.5.2.17" evidence="8"/>
<comment type="subunit">
    <text evidence="4 8">Homotetramer.</text>
</comment>
<dbReference type="SUPFAM" id="SSF49472">
    <property type="entry name" value="Transthyretin (synonym: prealbumin)"/>
    <property type="match status" value="1"/>
</dbReference>
<dbReference type="PANTHER" id="PTHR10395">
    <property type="entry name" value="URICASE AND TRANSTHYRETIN-RELATED"/>
    <property type="match status" value="1"/>
</dbReference>
<keyword evidence="11" id="KW-1185">Reference proteome</keyword>
<accession>A0AAN7U1X7</accession>
<reference evidence="10 11" key="1">
    <citation type="submission" date="2023-11" db="EMBL/GenBank/DDBJ databases">
        <title>Dfirmibasis_genome.</title>
        <authorList>
            <person name="Edelbroek B."/>
            <person name="Kjellin J."/>
            <person name="Jerlstrom-Hultqvist J."/>
            <person name="Soderbom F."/>
        </authorList>
    </citation>
    <scope>NUCLEOTIDE SEQUENCE [LARGE SCALE GENOMIC DNA]</scope>
    <source>
        <strain evidence="10 11">TNS-C-14</strain>
    </source>
</reference>
<dbReference type="GO" id="GO:0006144">
    <property type="term" value="P:purine nucleobase metabolic process"/>
    <property type="evidence" value="ECO:0007669"/>
    <property type="project" value="UniProtKB-KW"/>
</dbReference>
<comment type="caution">
    <text evidence="10">The sequence shown here is derived from an EMBL/GenBank/DDBJ whole genome shotgun (WGS) entry which is preliminary data.</text>
</comment>
<dbReference type="InterPro" id="IPR023416">
    <property type="entry name" value="Transthyretin/HIU_hydrolase_d"/>
</dbReference>
<dbReference type="InterPro" id="IPR000895">
    <property type="entry name" value="Transthyretin/HIU_hydrolase"/>
</dbReference>
<protein>
    <recommendedName>
        <fullName evidence="8">5-hydroxyisourate hydrolase</fullName>
        <shortName evidence="8">HIU hydrolase</shortName>
        <shortName evidence="8">HIUHase</shortName>
        <ecNumber evidence="8">3.5.2.17</ecNumber>
    </recommendedName>
</protein>
<dbReference type="PROSITE" id="PS00768">
    <property type="entry name" value="TRANSTHYRETIN_1"/>
    <property type="match status" value="1"/>
</dbReference>
<evidence type="ECO:0000256" key="1">
    <source>
        <dbReference type="ARBA" id="ARBA00001043"/>
    </source>
</evidence>
<evidence type="ECO:0000256" key="8">
    <source>
        <dbReference type="RuleBase" id="RU361270"/>
    </source>
</evidence>
<gene>
    <name evidence="10" type="ORF">RB653_000210</name>
</gene>
<organism evidence="10 11">
    <name type="scientific">Dictyostelium firmibasis</name>
    <dbReference type="NCBI Taxonomy" id="79012"/>
    <lineage>
        <taxon>Eukaryota</taxon>
        <taxon>Amoebozoa</taxon>
        <taxon>Evosea</taxon>
        <taxon>Eumycetozoa</taxon>
        <taxon>Dictyostelia</taxon>
        <taxon>Dictyosteliales</taxon>
        <taxon>Dictyosteliaceae</taxon>
        <taxon>Dictyostelium</taxon>
    </lineage>
</organism>
<sequence>MSDTSSTIKKLSTLSTHVLDTTTGLPAKDMKVLLEKDVGNGQFTTLMNVLTNSDGRSRDFPELENGNYKITFFTEEYFVNQNVSNYFFPKASIDFIVNQPKHYHVPLLLSPFSFSTYRGS</sequence>
<evidence type="ECO:0000259" key="9">
    <source>
        <dbReference type="Pfam" id="PF00576"/>
    </source>
</evidence>
<keyword evidence="6 8" id="KW-0378">Hydrolase</keyword>
<evidence type="ECO:0000313" key="11">
    <source>
        <dbReference type="Proteomes" id="UP001344447"/>
    </source>
</evidence>
<evidence type="ECO:0000313" key="10">
    <source>
        <dbReference type="EMBL" id="KAK5580197.1"/>
    </source>
</evidence>
<dbReference type="EMBL" id="JAVFKY010000002">
    <property type="protein sequence ID" value="KAK5580197.1"/>
    <property type="molecule type" value="Genomic_DNA"/>
</dbReference>
<keyword evidence="5 8" id="KW-0659">Purine metabolism</keyword>
<dbReference type="AlphaFoldDB" id="A0AAN7U1X7"/>
<comment type="function">
    <text evidence="2">Catalyzes the hydrolysis of 5-hydroxyisourate (HIU) to 2-oxo-4-hydroxy-4-carboxy-5-ureidoimidazoline (OHCU).</text>
</comment>
<evidence type="ECO:0000256" key="5">
    <source>
        <dbReference type="ARBA" id="ARBA00022631"/>
    </source>
</evidence>
<dbReference type="Pfam" id="PF00576">
    <property type="entry name" value="Transthyretin"/>
    <property type="match status" value="1"/>
</dbReference>
<dbReference type="InterPro" id="IPR014306">
    <property type="entry name" value="Hydroxyisourate_hydrolase"/>
</dbReference>
<evidence type="ECO:0000256" key="6">
    <source>
        <dbReference type="ARBA" id="ARBA00022801"/>
    </source>
</evidence>
<comment type="similarity">
    <text evidence="3 8">Belongs to the transthyretin family. 5-hydroxyisourate hydrolase subfamily.</text>
</comment>
<proteinExistence type="inferred from homology"/>
<feature type="binding site" evidence="7">
    <location>
        <position position="56"/>
    </location>
    <ligand>
        <name>substrate</name>
    </ligand>
</feature>
<dbReference type="PROSITE" id="PS00769">
    <property type="entry name" value="TRANSTHYRETIN_2"/>
    <property type="match status" value="1"/>
</dbReference>
<dbReference type="NCBIfam" id="TIGR02962">
    <property type="entry name" value="hdxy_isourate"/>
    <property type="match status" value="1"/>
</dbReference>
<dbReference type="PRINTS" id="PR00189">
    <property type="entry name" value="TRNSTHYRETIN"/>
</dbReference>
<dbReference type="PANTHER" id="PTHR10395:SF7">
    <property type="entry name" value="5-HYDROXYISOURATE HYDROLASE"/>
    <property type="match status" value="1"/>
</dbReference>
<evidence type="ECO:0000256" key="4">
    <source>
        <dbReference type="ARBA" id="ARBA00011881"/>
    </source>
</evidence>
<feature type="binding site" evidence="7">
    <location>
        <position position="17"/>
    </location>
    <ligand>
        <name>substrate</name>
    </ligand>
</feature>
<dbReference type="Proteomes" id="UP001344447">
    <property type="component" value="Unassembled WGS sequence"/>
</dbReference>
<dbReference type="InterPro" id="IPR036817">
    <property type="entry name" value="Transthyretin/HIU_hydrolase_sf"/>
</dbReference>
<evidence type="ECO:0000256" key="2">
    <source>
        <dbReference type="ARBA" id="ARBA00002704"/>
    </source>
</evidence>
<dbReference type="CDD" id="cd05822">
    <property type="entry name" value="TLP_HIUase"/>
    <property type="match status" value="1"/>
</dbReference>
<name>A0AAN7U1X7_9MYCE</name>